<feature type="chain" id="PRO_5026015383" description="Transmembrane protein" evidence="3">
    <location>
        <begin position="24"/>
        <end position="205"/>
    </location>
</feature>
<gene>
    <name evidence="4" type="ORF">Ae201684_017392</name>
</gene>
<sequence>MRRAVTVAALLFAAASSMTSVQAIEIPRPVAWRALEQKPPVVQSNVEQLAVVLDNLAHLSTSAEQDKAIDAARSVFSHVDKDKLLVLLKDVPSDVKDKIIVASIATTANSTDSNAPQGHLHSGFGAYAASCMMVGAVVLVLFVAFRWVSPYASLASDQAIIAHVLDKLQEDDTAKAKAPPLATPVATLSSSPSSTSKAAPLEVVV</sequence>
<feature type="region of interest" description="Disordered" evidence="1">
    <location>
        <begin position="175"/>
        <end position="205"/>
    </location>
</feature>
<reference evidence="4 5" key="1">
    <citation type="submission" date="2019-07" db="EMBL/GenBank/DDBJ databases">
        <title>Genomics analysis of Aphanomyces spp. identifies a new class of oomycete effector associated with host adaptation.</title>
        <authorList>
            <person name="Gaulin E."/>
        </authorList>
    </citation>
    <scope>NUCLEOTIDE SEQUENCE [LARGE SCALE GENOMIC DNA]</scope>
    <source>
        <strain evidence="4 5">ATCC 201684</strain>
    </source>
</reference>
<dbReference type="Proteomes" id="UP000481153">
    <property type="component" value="Unassembled WGS sequence"/>
</dbReference>
<keyword evidence="3" id="KW-0732">Signal</keyword>
<name>A0A6G0W9E0_9STRA</name>
<evidence type="ECO:0000256" key="3">
    <source>
        <dbReference type="SAM" id="SignalP"/>
    </source>
</evidence>
<evidence type="ECO:0000313" key="4">
    <source>
        <dbReference type="EMBL" id="KAF0723818.1"/>
    </source>
</evidence>
<feature type="compositionally biased region" description="Low complexity" evidence="1">
    <location>
        <begin position="176"/>
        <end position="205"/>
    </location>
</feature>
<dbReference type="VEuPathDB" id="FungiDB:AeMF1_018249"/>
<dbReference type="AlphaFoldDB" id="A0A6G0W9E0"/>
<evidence type="ECO:0000256" key="2">
    <source>
        <dbReference type="SAM" id="Phobius"/>
    </source>
</evidence>
<keyword evidence="5" id="KW-1185">Reference proteome</keyword>
<keyword evidence="2" id="KW-0472">Membrane</keyword>
<proteinExistence type="predicted"/>
<evidence type="ECO:0008006" key="6">
    <source>
        <dbReference type="Google" id="ProtNLM"/>
    </source>
</evidence>
<comment type="caution">
    <text evidence="4">The sequence shown here is derived from an EMBL/GenBank/DDBJ whole genome shotgun (WGS) entry which is preliminary data.</text>
</comment>
<protein>
    <recommendedName>
        <fullName evidence="6">Transmembrane protein</fullName>
    </recommendedName>
</protein>
<keyword evidence="2" id="KW-0812">Transmembrane</keyword>
<dbReference type="EMBL" id="VJMJ01000295">
    <property type="protein sequence ID" value="KAF0723818.1"/>
    <property type="molecule type" value="Genomic_DNA"/>
</dbReference>
<feature type="signal peptide" evidence="3">
    <location>
        <begin position="1"/>
        <end position="23"/>
    </location>
</feature>
<evidence type="ECO:0000256" key="1">
    <source>
        <dbReference type="SAM" id="MobiDB-lite"/>
    </source>
</evidence>
<evidence type="ECO:0000313" key="5">
    <source>
        <dbReference type="Proteomes" id="UP000481153"/>
    </source>
</evidence>
<feature type="transmembrane region" description="Helical" evidence="2">
    <location>
        <begin position="124"/>
        <end position="145"/>
    </location>
</feature>
<keyword evidence="2" id="KW-1133">Transmembrane helix</keyword>
<accession>A0A6G0W9E0</accession>
<organism evidence="4 5">
    <name type="scientific">Aphanomyces euteiches</name>
    <dbReference type="NCBI Taxonomy" id="100861"/>
    <lineage>
        <taxon>Eukaryota</taxon>
        <taxon>Sar</taxon>
        <taxon>Stramenopiles</taxon>
        <taxon>Oomycota</taxon>
        <taxon>Saprolegniomycetes</taxon>
        <taxon>Saprolegniales</taxon>
        <taxon>Verrucalvaceae</taxon>
        <taxon>Aphanomyces</taxon>
    </lineage>
</organism>